<feature type="region of interest" description="Disordered" evidence="1">
    <location>
        <begin position="31"/>
        <end position="61"/>
    </location>
</feature>
<reference evidence="4" key="1">
    <citation type="submission" date="2023-06" db="EMBL/GenBank/DDBJ databases">
        <authorList>
            <person name="Delattre M."/>
        </authorList>
    </citation>
    <scope>NUCLEOTIDE SEQUENCE</scope>
    <source>
        <strain evidence="4">AF72</strain>
    </source>
</reference>
<dbReference type="Proteomes" id="UP001177023">
    <property type="component" value="Unassembled WGS sequence"/>
</dbReference>
<feature type="signal peptide" evidence="3">
    <location>
        <begin position="1"/>
        <end position="20"/>
    </location>
</feature>
<keyword evidence="5" id="KW-1185">Reference proteome</keyword>
<proteinExistence type="predicted"/>
<name>A0AA36DIN5_9BILA</name>
<comment type="caution">
    <text evidence="4">The sequence shown here is derived from an EMBL/GenBank/DDBJ whole genome shotgun (WGS) entry which is preliminary data.</text>
</comment>
<feature type="compositionally biased region" description="Pro residues" evidence="1">
    <location>
        <begin position="41"/>
        <end position="61"/>
    </location>
</feature>
<evidence type="ECO:0000256" key="1">
    <source>
        <dbReference type="SAM" id="MobiDB-lite"/>
    </source>
</evidence>
<feature type="chain" id="PRO_5041364121" evidence="3">
    <location>
        <begin position="21"/>
        <end position="546"/>
    </location>
</feature>
<feature type="region of interest" description="Disordered" evidence="1">
    <location>
        <begin position="491"/>
        <end position="546"/>
    </location>
</feature>
<keyword evidence="3" id="KW-0732">Signal</keyword>
<evidence type="ECO:0000313" key="4">
    <source>
        <dbReference type="EMBL" id="CAJ0587071.1"/>
    </source>
</evidence>
<keyword evidence="2" id="KW-0812">Transmembrane</keyword>
<feature type="compositionally biased region" description="Basic and acidic residues" evidence="1">
    <location>
        <begin position="509"/>
        <end position="532"/>
    </location>
</feature>
<feature type="non-terminal residue" evidence="4">
    <location>
        <position position="1"/>
    </location>
</feature>
<keyword evidence="2" id="KW-0472">Membrane</keyword>
<organism evidence="4 5">
    <name type="scientific">Mesorhabditis spiculigera</name>
    <dbReference type="NCBI Taxonomy" id="96644"/>
    <lineage>
        <taxon>Eukaryota</taxon>
        <taxon>Metazoa</taxon>
        <taxon>Ecdysozoa</taxon>
        <taxon>Nematoda</taxon>
        <taxon>Chromadorea</taxon>
        <taxon>Rhabditida</taxon>
        <taxon>Rhabditina</taxon>
        <taxon>Rhabditomorpha</taxon>
        <taxon>Rhabditoidea</taxon>
        <taxon>Rhabditidae</taxon>
        <taxon>Mesorhabditinae</taxon>
        <taxon>Mesorhabditis</taxon>
    </lineage>
</organism>
<evidence type="ECO:0000256" key="2">
    <source>
        <dbReference type="SAM" id="Phobius"/>
    </source>
</evidence>
<evidence type="ECO:0000313" key="5">
    <source>
        <dbReference type="Proteomes" id="UP001177023"/>
    </source>
</evidence>
<dbReference type="EMBL" id="CATQJA010002709">
    <property type="protein sequence ID" value="CAJ0587071.1"/>
    <property type="molecule type" value="Genomic_DNA"/>
</dbReference>
<protein>
    <submittedName>
        <fullName evidence="4">Uncharacterized protein</fullName>
    </submittedName>
</protein>
<evidence type="ECO:0000256" key="3">
    <source>
        <dbReference type="SAM" id="SignalP"/>
    </source>
</evidence>
<sequence>MVRSFGSALVLALFTHLLLADGVGDSAFQARVRRQEEPTASPDPPSAPPSEPPTAPPTEPPAPTTCEYPFVCYTQEWMITQGMKVPVPDPELCKKSTEGCQAPACELGHVFADKSGAKNWIAECDPTALFCVCWVYQTDPVQSLIDLELVVQKEGDEKDKNWEYILFPFNFCTRQMIIAGSCPADRFEKFNPAQLTLSPKYVPMCDAGYVMPKSLRTGAKSAWSCLFNIHQAAGMLPEALEVAGEGEDWDVLRPGGLCPDHHQHQHHGRKPCPLAPICSDVESGRYLPAILAELGMKFEKPTYCNELCYYKGRGRSEGGIKDDREDCIWPGVIIDKAPVYIGSFPYSFSGPFADWLDDKDFSAMTLAEAADRPAPTDTSNLKYPRCYNITKRPDIMEQRKKYIESDPWLNCRTHPFGTHKAAELPIPPCTGSPSELEEQKVCAGVFPDAALEEEQPSLGVIFGIFGGVTVLLFVIGLFVVISCNKSSGGDISGEKGKGKKKKSGGGGGESKEARSTAQNDEEKKEGEEEKPAESVQAKTDLDSVQA</sequence>
<accession>A0AA36DIN5</accession>
<feature type="transmembrane region" description="Helical" evidence="2">
    <location>
        <begin position="458"/>
        <end position="481"/>
    </location>
</feature>
<keyword evidence="2" id="KW-1133">Transmembrane helix</keyword>
<gene>
    <name evidence="4" type="ORF">MSPICULIGERA_LOCUS25051</name>
</gene>
<dbReference type="AlphaFoldDB" id="A0AA36DIN5"/>